<dbReference type="Pfam" id="PF04909">
    <property type="entry name" value="Amidohydro_2"/>
    <property type="match status" value="1"/>
</dbReference>
<dbReference type="PANTHER" id="PTHR43569:SF2">
    <property type="entry name" value="AMIDOHYDROLASE-RELATED DOMAIN-CONTAINING PROTEIN"/>
    <property type="match status" value="1"/>
</dbReference>
<dbReference type="SUPFAM" id="SSF51556">
    <property type="entry name" value="Metallo-dependent hydrolases"/>
    <property type="match status" value="1"/>
</dbReference>
<dbReference type="InterPro" id="IPR006680">
    <property type="entry name" value="Amidohydro-rel"/>
</dbReference>
<evidence type="ECO:0000256" key="1">
    <source>
        <dbReference type="ARBA" id="ARBA00038310"/>
    </source>
</evidence>
<comment type="similarity">
    <text evidence="1">Belongs to the metallo-dependent hydrolases superfamily.</text>
</comment>
<sequence>MQIDSHQHFWQFNPVRDAWITDAMKEIRRDFMPADLKDVLEQNNMDGCVAVQADQSEEETDFLLKLAEEHNFIKGVVGWVDLLAENVEERLLHFTSYKKFKGVRHIVQAEPMGFMEQSNFRRGIKALGKYNLSYDILIKPWQLNEAINLVRSFPRQKFVLDHMAKPAVSNGMDTQWKDAITGLAMHKNVSCKVSGLVTEAENFKWNGQDLTAFLEVATNAFGTERLLFGSDWPVCLVAAQYKEVKEIMTNYFKGNQLERVMGTNAIQFYNIDN</sequence>
<dbReference type="InterPro" id="IPR052350">
    <property type="entry name" value="Metallo-dep_Lactonases"/>
</dbReference>
<name>A0ABT6FPK6_9FLAO</name>
<evidence type="ECO:0000259" key="2">
    <source>
        <dbReference type="Pfam" id="PF04909"/>
    </source>
</evidence>
<organism evidence="3 4">
    <name type="scientific">Galbibacter pacificus</name>
    <dbReference type="NCBI Taxonomy" id="2996052"/>
    <lineage>
        <taxon>Bacteria</taxon>
        <taxon>Pseudomonadati</taxon>
        <taxon>Bacteroidota</taxon>
        <taxon>Flavobacteriia</taxon>
        <taxon>Flavobacteriales</taxon>
        <taxon>Flavobacteriaceae</taxon>
        <taxon>Galbibacter</taxon>
    </lineage>
</organism>
<accession>A0ABT6FPK6</accession>
<comment type="caution">
    <text evidence="3">The sequence shown here is derived from an EMBL/GenBank/DDBJ whole genome shotgun (WGS) entry which is preliminary data.</text>
</comment>
<keyword evidence="4" id="KW-1185">Reference proteome</keyword>
<feature type="domain" description="Amidohydrolase-related" evidence="2">
    <location>
        <begin position="3"/>
        <end position="270"/>
    </location>
</feature>
<dbReference type="Proteomes" id="UP001153642">
    <property type="component" value="Unassembled WGS sequence"/>
</dbReference>
<evidence type="ECO:0000313" key="4">
    <source>
        <dbReference type="Proteomes" id="UP001153642"/>
    </source>
</evidence>
<dbReference type="EMBL" id="JAPMUA010000002">
    <property type="protein sequence ID" value="MDG3585198.1"/>
    <property type="molecule type" value="Genomic_DNA"/>
</dbReference>
<reference evidence="3" key="1">
    <citation type="submission" date="2022-11" db="EMBL/GenBank/DDBJ databases">
        <title>High-quality draft genome sequence of Galbibacter sp. strain CMA-7.</title>
        <authorList>
            <person name="Wei L."/>
            <person name="Dong C."/>
            <person name="Shao Z."/>
        </authorList>
    </citation>
    <scope>NUCLEOTIDE SEQUENCE</scope>
    <source>
        <strain evidence="3">CMA-7</strain>
    </source>
</reference>
<dbReference type="Gene3D" id="3.20.20.140">
    <property type="entry name" value="Metal-dependent hydrolases"/>
    <property type="match status" value="1"/>
</dbReference>
<evidence type="ECO:0000313" key="3">
    <source>
        <dbReference type="EMBL" id="MDG3585198.1"/>
    </source>
</evidence>
<protein>
    <submittedName>
        <fullName evidence="3">Amidohydrolase family protein</fullName>
    </submittedName>
</protein>
<dbReference type="PANTHER" id="PTHR43569">
    <property type="entry name" value="AMIDOHYDROLASE"/>
    <property type="match status" value="1"/>
</dbReference>
<dbReference type="InterPro" id="IPR032466">
    <property type="entry name" value="Metal_Hydrolase"/>
</dbReference>
<dbReference type="RefSeq" id="WP_277899526.1">
    <property type="nucleotide sequence ID" value="NZ_JAPMUA010000002.1"/>
</dbReference>
<proteinExistence type="inferred from homology"/>
<gene>
    <name evidence="3" type="ORF">OSR52_04900</name>
</gene>